<gene>
    <name evidence="2" type="ORF">SAMN04487907_101569</name>
</gene>
<evidence type="ECO:0000313" key="2">
    <source>
        <dbReference type="EMBL" id="SFB77351.1"/>
    </source>
</evidence>
<sequence length="151" mass="17208">MKRILLILACICTLTGCSLDDDGASLSFSLAEITDAQMPEYFETGEVYSFPISYIPDDGCEQFYGFDIDREINGNVRHVYVFAVTAKYLDRTNCDDATEQERDLRDIVITGDENTEYVFHFWTGEENNEAQYIDITIPVGEPDETEEPTQE</sequence>
<protein>
    <recommendedName>
        <fullName evidence="4">Lipoprotein</fullName>
    </recommendedName>
</protein>
<evidence type="ECO:0000313" key="3">
    <source>
        <dbReference type="Proteomes" id="UP000199438"/>
    </source>
</evidence>
<dbReference type="RefSeq" id="WP_092539862.1">
    <property type="nucleotide sequence ID" value="NZ_FOKV01000001.1"/>
</dbReference>
<feature type="chain" id="PRO_5011514971" description="Lipoprotein" evidence="1">
    <location>
        <begin position="21"/>
        <end position="151"/>
    </location>
</feature>
<dbReference type="EMBL" id="FOKV01000001">
    <property type="protein sequence ID" value="SFB77351.1"/>
    <property type="molecule type" value="Genomic_DNA"/>
</dbReference>
<proteinExistence type="predicted"/>
<accession>A0A1I1DR21</accession>
<dbReference type="STRING" id="1334022.SAMN04487907_101569"/>
<keyword evidence="1" id="KW-0732">Signal</keyword>
<evidence type="ECO:0008006" key="4">
    <source>
        <dbReference type="Google" id="ProtNLM"/>
    </source>
</evidence>
<dbReference type="Proteomes" id="UP000199438">
    <property type="component" value="Unassembled WGS sequence"/>
</dbReference>
<name>A0A1I1DR21_9FLAO</name>
<organism evidence="2 3">
    <name type="scientific">Zunongwangia mangrovi</name>
    <dbReference type="NCBI Taxonomy" id="1334022"/>
    <lineage>
        <taxon>Bacteria</taxon>
        <taxon>Pseudomonadati</taxon>
        <taxon>Bacteroidota</taxon>
        <taxon>Flavobacteriia</taxon>
        <taxon>Flavobacteriales</taxon>
        <taxon>Flavobacteriaceae</taxon>
        <taxon>Zunongwangia</taxon>
    </lineage>
</organism>
<dbReference type="OrthoDB" id="893802at2"/>
<dbReference type="PROSITE" id="PS51257">
    <property type="entry name" value="PROKAR_LIPOPROTEIN"/>
    <property type="match status" value="1"/>
</dbReference>
<dbReference type="AlphaFoldDB" id="A0A1I1DR21"/>
<evidence type="ECO:0000256" key="1">
    <source>
        <dbReference type="SAM" id="SignalP"/>
    </source>
</evidence>
<reference evidence="3" key="1">
    <citation type="submission" date="2016-10" db="EMBL/GenBank/DDBJ databases">
        <authorList>
            <person name="Varghese N."/>
            <person name="Submissions S."/>
        </authorList>
    </citation>
    <scope>NUCLEOTIDE SEQUENCE [LARGE SCALE GENOMIC DNA]</scope>
    <source>
        <strain evidence="3">DSM 24499</strain>
    </source>
</reference>
<feature type="signal peptide" evidence="1">
    <location>
        <begin position="1"/>
        <end position="20"/>
    </location>
</feature>
<keyword evidence="3" id="KW-1185">Reference proteome</keyword>